<protein>
    <submittedName>
        <fullName evidence="1">Uncharacterized protein</fullName>
    </submittedName>
</protein>
<dbReference type="EMBL" id="KV921484">
    <property type="protein sequence ID" value="ORE14213.1"/>
    <property type="molecule type" value="Genomic_DNA"/>
</dbReference>
<name>A0A1X0RQ77_RHIZD</name>
<gene>
    <name evidence="1" type="ORF">BCV71DRAFT_276404</name>
</gene>
<dbReference type="AlphaFoldDB" id="A0A1X0RQ77"/>
<reference evidence="1 2" key="1">
    <citation type="journal article" date="2016" name="Proc. Natl. Acad. Sci. U.S.A.">
        <title>Lipid metabolic changes in an early divergent fungus govern the establishment of a mutualistic symbiosis with endobacteria.</title>
        <authorList>
            <person name="Lastovetsky O.A."/>
            <person name="Gaspar M.L."/>
            <person name="Mondo S.J."/>
            <person name="LaButti K.M."/>
            <person name="Sandor L."/>
            <person name="Grigoriev I.V."/>
            <person name="Henry S.A."/>
            <person name="Pawlowska T.E."/>
        </authorList>
    </citation>
    <scope>NUCLEOTIDE SEQUENCE [LARGE SCALE GENOMIC DNA]</scope>
    <source>
        <strain evidence="1 2">ATCC 11559</strain>
    </source>
</reference>
<sequence>MMIRFGTGFGQVFVIEDTCNNILTWHSHLCQLLRLWHEFGKQLNLSRLLDMKRTRRQSKGKLHQYNATVAFMSLGCSVVSAEERAGNKSIRGDLHALNIHGELCQFIQYIYCIFVYKPKPPKD</sequence>
<proteinExistence type="predicted"/>
<dbReference type="Proteomes" id="UP000242381">
    <property type="component" value="Unassembled WGS sequence"/>
</dbReference>
<evidence type="ECO:0000313" key="2">
    <source>
        <dbReference type="Proteomes" id="UP000242381"/>
    </source>
</evidence>
<organism evidence="1 2">
    <name type="scientific">Rhizopus microsporus</name>
    <dbReference type="NCBI Taxonomy" id="58291"/>
    <lineage>
        <taxon>Eukaryota</taxon>
        <taxon>Fungi</taxon>
        <taxon>Fungi incertae sedis</taxon>
        <taxon>Mucoromycota</taxon>
        <taxon>Mucoromycotina</taxon>
        <taxon>Mucoromycetes</taxon>
        <taxon>Mucorales</taxon>
        <taxon>Mucorineae</taxon>
        <taxon>Rhizopodaceae</taxon>
        <taxon>Rhizopus</taxon>
    </lineage>
</organism>
<evidence type="ECO:0000313" key="1">
    <source>
        <dbReference type="EMBL" id="ORE14213.1"/>
    </source>
</evidence>
<accession>A0A1X0RQ77</accession>